<evidence type="ECO:0000256" key="10">
    <source>
        <dbReference type="PROSITE-ProRule" id="PRU01360"/>
    </source>
</evidence>
<evidence type="ECO:0008006" key="17">
    <source>
        <dbReference type="Google" id="ProtNLM"/>
    </source>
</evidence>
<dbReference type="EMBL" id="BMYF01000012">
    <property type="protein sequence ID" value="GHB40413.1"/>
    <property type="molecule type" value="Genomic_DNA"/>
</dbReference>
<protein>
    <recommendedName>
        <fullName evidence="17">Iron complex outermembrane recepter protein</fullName>
    </recommendedName>
</protein>
<accession>A0A8J3G5V2</accession>
<dbReference type="Pfam" id="PF07715">
    <property type="entry name" value="Plug"/>
    <property type="match status" value="1"/>
</dbReference>
<evidence type="ECO:0000259" key="13">
    <source>
        <dbReference type="Pfam" id="PF00593"/>
    </source>
</evidence>
<keyword evidence="5 12" id="KW-0732">Signal</keyword>
<dbReference type="SUPFAM" id="SSF56935">
    <property type="entry name" value="Porins"/>
    <property type="match status" value="1"/>
</dbReference>
<dbReference type="GO" id="GO:0015344">
    <property type="term" value="F:siderophore uptake transmembrane transporter activity"/>
    <property type="evidence" value="ECO:0007669"/>
    <property type="project" value="TreeGrafter"/>
</dbReference>
<reference evidence="15" key="1">
    <citation type="journal article" date="2014" name="Int. J. Syst. Evol. Microbiol.">
        <title>Complete genome sequence of Corynebacterium casei LMG S-19264T (=DSM 44701T), isolated from a smear-ripened cheese.</title>
        <authorList>
            <consortium name="US DOE Joint Genome Institute (JGI-PGF)"/>
            <person name="Walter F."/>
            <person name="Albersmeier A."/>
            <person name="Kalinowski J."/>
            <person name="Ruckert C."/>
        </authorList>
    </citation>
    <scope>NUCLEOTIDE SEQUENCE</scope>
    <source>
        <strain evidence="15">KCTC 23224</strain>
    </source>
</reference>
<evidence type="ECO:0000256" key="7">
    <source>
        <dbReference type="ARBA" id="ARBA00023136"/>
    </source>
</evidence>
<keyword evidence="16" id="KW-1185">Reference proteome</keyword>
<evidence type="ECO:0000313" key="15">
    <source>
        <dbReference type="EMBL" id="GHB40413.1"/>
    </source>
</evidence>
<evidence type="ECO:0000256" key="12">
    <source>
        <dbReference type="SAM" id="SignalP"/>
    </source>
</evidence>
<feature type="chain" id="PRO_5035265469" description="Iron complex outermembrane recepter protein" evidence="12">
    <location>
        <begin position="36"/>
        <end position="740"/>
    </location>
</feature>
<keyword evidence="3 10" id="KW-1134">Transmembrane beta strand</keyword>
<dbReference type="Pfam" id="PF13715">
    <property type="entry name" value="CarbopepD_reg_2"/>
    <property type="match status" value="1"/>
</dbReference>
<keyword evidence="2 10" id="KW-0813">Transport</keyword>
<dbReference type="AlphaFoldDB" id="A0A8J3G5V2"/>
<evidence type="ECO:0000256" key="4">
    <source>
        <dbReference type="ARBA" id="ARBA00022692"/>
    </source>
</evidence>
<evidence type="ECO:0000256" key="9">
    <source>
        <dbReference type="ARBA" id="ARBA00023237"/>
    </source>
</evidence>
<dbReference type="Gene3D" id="2.60.40.1120">
    <property type="entry name" value="Carboxypeptidase-like, regulatory domain"/>
    <property type="match status" value="1"/>
</dbReference>
<evidence type="ECO:0000256" key="6">
    <source>
        <dbReference type="ARBA" id="ARBA00023077"/>
    </source>
</evidence>
<dbReference type="Pfam" id="PF00593">
    <property type="entry name" value="TonB_dep_Rec_b-barrel"/>
    <property type="match status" value="1"/>
</dbReference>
<dbReference type="Proteomes" id="UP000642809">
    <property type="component" value="Unassembled WGS sequence"/>
</dbReference>
<evidence type="ECO:0000256" key="2">
    <source>
        <dbReference type="ARBA" id="ARBA00022448"/>
    </source>
</evidence>
<dbReference type="GO" id="GO:0009279">
    <property type="term" value="C:cell outer membrane"/>
    <property type="evidence" value="ECO:0007669"/>
    <property type="project" value="UniProtKB-SubCell"/>
</dbReference>
<dbReference type="InterPro" id="IPR039426">
    <property type="entry name" value="TonB-dep_rcpt-like"/>
</dbReference>
<comment type="subcellular location">
    <subcellularLocation>
        <location evidence="1 10">Cell outer membrane</location>
        <topology evidence="1 10">Multi-pass membrane protein</topology>
    </subcellularLocation>
</comment>
<comment type="caution">
    <text evidence="15">The sequence shown here is derived from an EMBL/GenBank/DDBJ whole genome shotgun (WGS) entry which is preliminary data.</text>
</comment>
<keyword evidence="4 10" id="KW-0812">Transmembrane</keyword>
<dbReference type="InterPro" id="IPR000531">
    <property type="entry name" value="Beta-barrel_TonB"/>
</dbReference>
<dbReference type="Gene3D" id="2.40.170.20">
    <property type="entry name" value="TonB-dependent receptor, beta-barrel domain"/>
    <property type="match status" value="1"/>
</dbReference>
<dbReference type="PANTHER" id="PTHR30069:SF29">
    <property type="entry name" value="HEMOGLOBIN AND HEMOGLOBIN-HAPTOGLOBIN-BINDING PROTEIN 1-RELATED"/>
    <property type="match status" value="1"/>
</dbReference>
<keyword evidence="7 10" id="KW-0472">Membrane</keyword>
<evidence type="ECO:0000256" key="11">
    <source>
        <dbReference type="RuleBase" id="RU003357"/>
    </source>
</evidence>
<evidence type="ECO:0000313" key="16">
    <source>
        <dbReference type="Proteomes" id="UP000642809"/>
    </source>
</evidence>
<dbReference type="GO" id="GO:0044718">
    <property type="term" value="P:siderophore transmembrane transport"/>
    <property type="evidence" value="ECO:0007669"/>
    <property type="project" value="TreeGrafter"/>
</dbReference>
<comment type="similarity">
    <text evidence="10 11">Belongs to the TonB-dependent receptor family.</text>
</comment>
<sequence length="740" mass="83896">MSVCELNYFPAYILTSMKKLLFSLCLAMLCSLVSGQTASLKLQIIDEHDETPIPGVIVKIIGTNTGGVTDIDGMVSFENLTVGSYQLQLSLIGYERKRVSVTIPTETPVTIIHLHEEHGNLEEVVVQSTRSSRTIADTPTRIELIAGEELEEKANMKPGDIRLLLSESTGIMVQVTSPTSANASIRIQGLDGRYTQLLKDGFPLYSGAASGLSLLQIPPLDLQQVEVLKGSASTLYGGGAIAGLVNLISKRPSEEGETSFLLNSTNAGGFDISGFHGKRNGKWGSTIFAAYNTNSPFDPADIGLSAIPKFQRYTFNPRLFYYPRKDTHVEFGINMNQEDRKGGNMALLRNQEAPVNAFFEENNSFRINSQFQLNHELAENKRLQVKNAVNFFDRSLTTNNYLFQGQQWSSFSEVNYQVDKTKSDWVMGANVYTEQFIDQDQVLDRSYHLQTYGLFAQNTWTIQPQWILESGLRTDYVPDYGWAVLPRVAMLWKANANFSSRFGGGLGYKAPTIFTEETERLQYQNVLPIQPASNVLERSYGLNWDVNYKTGLLDDALFVSINHLFFYTYLNRPLFLEPVENNLGLFQLQNIDGHVDTRGMETNVKWEWRDFKWLMGYSFTDARIIRQGNSNTYPLTPKHRINSVLFYEVHDEIRIGWESYYFSPQQLSDGSVGQSYWIMGFMAEKMWERFSVYINFENFLDARQTRFDTIFTGSINNPIFREIYAPLDGFVVNGGVKIRL</sequence>
<feature type="signal peptide" evidence="12">
    <location>
        <begin position="1"/>
        <end position="35"/>
    </location>
</feature>
<organism evidence="15 16">
    <name type="scientific">Mongoliitalea lutea</name>
    <dbReference type="NCBI Taxonomy" id="849756"/>
    <lineage>
        <taxon>Bacteria</taxon>
        <taxon>Pseudomonadati</taxon>
        <taxon>Bacteroidota</taxon>
        <taxon>Cytophagia</taxon>
        <taxon>Cytophagales</taxon>
        <taxon>Cyclobacteriaceae</taxon>
        <taxon>Mongoliitalea</taxon>
    </lineage>
</organism>
<dbReference type="PANTHER" id="PTHR30069">
    <property type="entry name" value="TONB-DEPENDENT OUTER MEMBRANE RECEPTOR"/>
    <property type="match status" value="1"/>
</dbReference>
<gene>
    <name evidence="15" type="ORF">GCM10008106_22060</name>
</gene>
<keyword evidence="9 10" id="KW-0998">Cell outer membrane</keyword>
<evidence type="ECO:0000256" key="8">
    <source>
        <dbReference type="ARBA" id="ARBA00023170"/>
    </source>
</evidence>
<feature type="domain" description="TonB-dependent receptor plug" evidence="14">
    <location>
        <begin position="136"/>
        <end position="243"/>
    </location>
</feature>
<dbReference type="PROSITE" id="PS52016">
    <property type="entry name" value="TONB_DEPENDENT_REC_3"/>
    <property type="match status" value="1"/>
</dbReference>
<keyword evidence="8" id="KW-0675">Receptor</keyword>
<name>A0A8J3G5V2_9BACT</name>
<proteinExistence type="inferred from homology"/>
<dbReference type="InterPro" id="IPR008969">
    <property type="entry name" value="CarboxyPept-like_regulatory"/>
</dbReference>
<dbReference type="Gene3D" id="2.170.130.10">
    <property type="entry name" value="TonB-dependent receptor, plug domain"/>
    <property type="match status" value="1"/>
</dbReference>
<evidence type="ECO:0000256" key="3">
    <source>
        <dbReference type="ARBA" id="ARBA00022452"/>
    </source>
</evidence>
<reference evidence="15" key="2">
    <citation type="submission" date="2020-09" db="EMBL/GenBank/DDBJ databases">
        <authorList>
            <person name="Sun Q."/>
            <person name="Kim S."/>
        </authorList>
    </citation>
    <scope>NUCLEOTIDE SEQUENCE</scope>
    <source>
        <strain evidence="15">KCTC 23224</strain>
    </source>
</reference>
<dbReference type="InterPro" id="IPR036942">
    <property type="entry name" value="Beta-barrel_TonB_sf"/>
</dbReference>
<feature type="domain" description="TonB-dependent receptor-like beta-barrel" evidence="13">
    <location>
        <begin position="314"/>
        <end position="698"/>
    </location>
</feature>
<dbReference type="InterPro" id="IPR012910">
    <property type="entry name" value="Plug_dom"/>
</dbReference>
<dbReference type="InterPro" id="IPR037066">
    <property type="entry name" value="Plug_dom_sf"/>
</dbReference>
<evidence type="ECO:0000256" key="1">
    <source>
        <dbReference type="ARBA" id="ARBA00004571"/>
    </source>
</evidence>
<dbReference type="SUPFAM" id="SSF49464">
    <property type="entry name" value="Carboxypeptidase regulatory domain-like"/>
    <property type="match status" value="1"/>
</dbReference>
<evidence type="ECO:0000256" key="5">
    <source>
        <dbReference type="ARBA" id="ARBA00022729"/>
    </source>
</evidence>
<evidence type="ECO:0000259" key="14">
    <source>
        <dbReference type="Pfam" id="PF07715"/>
    </source>
</evidence>
<keyword evidence="6 11" id="KW-0798">TonB box</keyword>